<dbReference type="InterPro" id="IPR006429">
    <property type="entry name" value="Phage_lambda_portal"/>
</dbReference>
<protein>
    <submittedName>
        <fullName evidence="2">Phage portal protein</fullName>
    </submittedName>
</protein>
<feature type="region of interest" description="Disordered" evidence="1">
    <location>
        <begin position="537"/>
        <end position="559"/>
    </location>
</feature>
<name>A0ABX1ETF2_9PROT</name>
<dbReference type="RefSeq" id="WP_168046671.1">
    <property type="nucleotide sequence ID" value="NZ_JAATJR010000001.1"/>
</dbReference>
<dbReference type="Proteomes" id="UP000765160">
    <property type="component" value="Unassembled WGS sequence"/>
</dbReference>
<gene>
    <name evidence="2" type="ORF">HB662_02185</name>
</gene>
<reference evidence="2 3" key="1">
    <citation type="submission" date="2020-03" db="EMBL/GenBank/DDBJ databases">
        <title>Roseomonas selenitidurans sp. nov. isolated from soil.</title>
        <authorList>
            <person name="Liu H."/>
        </authorList>
    </citation>
    <scope>NUCLEOTIDE SEQUENCE [LARGE SCALE GENOMIC DNA]</scope>
    <source>
        <strain evidence="2 3">JCM 15073</strain>
    </source>
</reference>
<sequence>MTATIIDQFGQPISRGEIQRSRMKGLIGGPGAPYDAADRSSAEMAGWNAVLGSPDTETQPSRDLTVARIRDMVRNDGWAAGTVTRTLDAAIGADFRLSAKPNYRALARRFGKGFDAVWAKEFADAAEAAFAAHFEDPACYGDAERKHGFSQKARLAFRHYLVEGEAMGPIGWMPERVGYGCARYATVMHLVDPDRLSNPQNAMDTLRLRGGVELDEAALAPVAYHMRQAHEADWWAAGRAVTWQRMPRETYWGRPAFVHHYDADRAGDHRPVGGIFTPVLARMRMLAQYDRLEVQAAVINAIFGAYIESPFDADDVQKALAEDDGEGESISAYQRMRSEFHADNRLSAGSVRLAKLFPGEKVSTITSSRPAGAFDMFEAAMLRNLATATGSSFETVSANFRGSTYSSARQALLEAWRTLIRRRTDFGRGWASPHYVALLEELIDAGDVPLPAAAPDFAEARAEYARCRWIGPGRGWVDPTKEPEGSRLKISSGLSTLEKEAAENDGLDWEEVLDQLQLEQHGARNRGLNLTFTVTGGQQPDVVASSGGARVSGIPSDQD</sequence>
<proteinExistence type="predicted"/>
<dbReference type="EMBL" id="JAAVTX010000001">
    <property type="protein sequence ID" value="NKE43568.1"/>
    <property type="molecule type" value="Genomic_DNA"/>
</dbReference>
<organism evidence="2 3">
    <name type="scientific">Falsiroseomonas frigidaquae</name>
    <dbReference type="NCBI Taxonomy" id="487318"/>
    <lineage>
        <taxon>Bacteria</taxon>
        <taxon>Pseudomonadati</taxon>
        <taxon>Pseudomonadota</taxon>
        <taxon>Alphaproteobacteria</taxon>
        <taxon>Acetobacterales</taxon>
        <taxon>Roseomonadaceae</taxon>
        <taxon>Falsiroseomonas</taxon>
    </lineage>
</organism>
<comment type="caution">
    <text evidence="2">The sequence shown here is derived from an EMBL/GenBank/DDBJ whole genome shotgun (WGS) entry which is preliminary data.</text>
</comment>
<evidence type="ECO:0000313" key="3">
    <source>
        <dbReference type="Proteomes" id="UP000765160"/>
    </source>
</evidence>
<evidence type="ECO:0000256" key="1">
    <source>
        <dbReference type="SAM" id="MobiDB-lite"/>
    </source>
</evidence>
<accession>A0ABX1ETF2</accession>
<dbReference type="NCBIfam" id="TIGR01539">
    <property type="entry name" value="portal_lambda"/>
    <property type="match status" value="1"/>
</dbReference>
<dbReference type="Pfam" id="PF05136">
    <property type="entry name" value="Phage_portal_2"/>
    <property type="match status" value="1"/>
</dbReference>
<keyword evidence="3" id="KW-1185">Reference proteome</keyword>
<evidence type="ECO:0000313" key="2">
    <source>
        <dbReference type="EMBL" id="NKE43568.1"/>
    </source>
</evidence>